<name>A0A841SUL1_9ACTN</name>
<dbReference type="EMBL" id="JACHKF010000001">
    <property type="protein sequence ID" value="MBB6571716.1"/>
    <property type="molecule type" value="Genomic_DNA"/>
</dbReference>
<dbReference type="AlphaFoldDB" id="A0A841SUL1"/>
<gene>
    <name evidence="2" type="ORF">HNR71_007353</name>
</gene>
<reference evidence="2 3" key="1">
    <citation type="submission" date="2020-08" db="EMBL/GenBank/DDBJ databases">
        <title>Sequencing the genomes of 1000 actinobacteria strains.</title>
        <authorList>
            <person name="Klenk H.-P."/>
        </authorList>
    </citation>
    <scope>NUCLEOTIDE SEQUENCE [LARGE SCALE GENOMIC DNA]</scope>
    <source>
        <strain evidence="2 3">DSM 15626</strain>
    </source>
</reference>
<accession>A0A841SUL1</accession>
<evidence type="ECO:0000313" key="2">
    <source>
        <dbReference type="EMBL" id="MBB6571716.1"/>
    </source>
</evidence>
<dbReference type="Proteomes" id="UP000553957">
    <property type="component" value="Unassembled WGS sequence"/>
</dbReference>
<comment type="caution">
    <text evidence="2">The sequence shown here is derived from an EMBL/GenBank/DDBJ whole genome shotgun (WGS) entry which is preliminary data.</text>
</comment>
<keyword evidence="2" id="KW-0378">Hydrolase</keyword>
<protein>
    <submittedName>
        <fullName evidence="2">Dienelactone hydrolase</fullName>
    </submittedName>
</protein>
<dbReference type="GO" id="GO:0016787">
    <property type="term" value="F:hydrolase activity"/>
    <property type="evidence" value="ECO:0007669"/>
    <property type="project" value="UniProtKB-KW"/>
</dbReference>
<proteinExistence type="predicted"/>
<sequence>MKWPAATNVTATGGLVTICGSTRFRDDIARVNRELTLAGYVVLAPGVFVHDGDPVSADDQARLDRLHLTKIDLAAWIYVVNPGNYVGESTRREIEYATSTGKPVWYLTGGPRPAVGAPQRDSSHSPQTVKETRA</sequence>
<feature type="compositionally biased region" description="Polar residues" evidence="1">
    <location>
        <begin position="124"/>
        <end position="134"/>
    </location>
</feature>
<evidence type="ECO:0000256" key="1">
    <source>
        <dbReference type="SAM" id="MobiDB-lite"/>
    </source>
</evidence>
<feature type="region of interest" description="Disordered" evidence="1">
    <location>
        <begin position="107"/>
        <end position="134"/>
    </location>
</feature>
<dbReference type="RefSeq" id="WP_202886555.1">
    <property type="nucleotide sequence ID" value="NZ_BAAAGT010000009.1"/>
</dbReference>
<evidence type="ECO:0000313" key="3">
    <source>
        <dbReference type="Proteomes" id="UP000553957"/>
    </source>
</evidence>
<organism evidence="2 3">
    <name type="scientific">Kribbella sandramycini</name>
    <dbReference type="NCBI Taxonomy" id="60450"/>
    <lineage>
        <taxon>Bacteria</taxon>
        <taxon>Bacillati</taxon>
        <taxon>Actinomycetota</taxon>
        <taxon>Actinomycetes</taxon>
        <taxon>Propionibacteriales</taxon>
        <taxon>Kribbellaceae</taxon>
        <taxon>Kribbella</taxon>
    </lineage>
</organism>